<dbReference type="EMBL" id="MFKF01000215">
    <property type="protein sequence ID" value="OGG50059.1"/>
    <property type="molecule type" value="Genomic_DNA"/>
</dbReference>
<keyword evidence="1" id="KW-0560">Oxidoreductase</keyword>
<feature type="domain" description="Gfo/Idh/MocA-like oxidoreductase N-terminal" evidence="2">
    <location>
        <begin position="86"/>
        <end position="158"/>
    </location>
</feature>
<evidence type="ECO:0000259" key="2">
    <source>
        <dbReference type="Pfam" id="PF01408"/>
    </source>
</evidence>
<proteinExistence type="predicted"/>
<evidence type="ECO:0000313" key="4">
    <source>
        <dbReference type="EMBL" id="OGG50059.1"/>
    </source>
</evidence>
<evidence type="ECO:0000259" key="3">
    <source>
        <dbReference type="Pfam" id="PF22725"/>
    </source>
</evidence>
<dbReference type="SUPFAM" id="SSF55347">
    <property type="entry name" value="Glyceraldehyde-3-phosphate dehydrogenase-like, C-terminal domain"/>
    <property type="match status" value="1"/>
</dbReference>
<dbReference type="Gene3D" id="3.30.360.10">
    <property type="entry name" value="Dihydrodipicolinate Reductase, domain 2"/>
    <property type="match status" value="1"/>
</dbReference>
<dbReference type="InterPro" id="IPR055170">
    <property type="entry name" value="GFO_IDH_MocA-like_dom"/>
</dbReference>
<reference evidence="4 5" key="1">
    <citation type="journal article" date="2016" name="Nat. Commun.">
        <title>Thousands of microbial genomes shed light on interconnected biogeochemical processes in an aquifer system.</title>
        <authorList>
            <person name="Anantharaman K."/>
            <person name="Brown C.T."/>
            <person name="Hug L.A."/>
            <person name="Sharon I."/>
            <person name="Castelle C.J."/>
            <person name="Probst A.J."/>
            <person name="Thomas B.C."/>
            <person name="Singh A."/>
            <person name="Wilkins M.J."/>
            <person name="Karaoz U."/>
            <person name="Brodie E.L."/>
            <person name="Williams K.H."/>
            <person name="Hubbard S.S."/>
            <person name="Banfield J.F."/>
        </authorList>
    </citation>
    <scope>NUCLEOTIDE SEQUENCE [LARGE SCALE GENOMIC DNA]</scope>
    <source>
        <strain evidence="5">RIFCSPLOWO2_12_FULL_64_10</strain>
    </source>
</reference>
<organism evidence="4 5">
    <name type="scientific">Handelsmanbacteria sp. (strain RIFCSPLOWO2_12_FULL_64_10)</name>
    <dbReference type="NCBI Taxonomy" id="1817868"/>
    <lineage>
        <taxon>Bacteria</taxon>
        <taxon>Candidatus Handelsmaniibacteriota</taxon>
    </lineage>
</organism>
<evidence type="ECO:0000256" key="1">
    <source>
        <dbReference type="ARBA" id="ARBA00023002"/>
    </source>
</evidence>
<dbReference type="AlphaFoldDB" id="A0A1F6CLE7"/>
<feature type="non-terminal residue" evidence="4">
    <location>
        <position position="283"/>
    </location>
</feature>
<dbReference type="PANTHER" id="PTHR43818:SF11">
    <property type="entry name" value="BCDNA.GH03377"/>
    <property type="match status" value="1"/>
</dbReference>
<evidence type="ECO:0008006" key="6">
    <source>
        <dbReference type="Google" id="ProtNLM"/>
    </source>
</evidence>
<dbReference type="InterPro" id="IPR000683">
    <property type="entry name" value="Gfo/Idh/MocA-like_OxRdtase_N"/>
</dbReference>
<gene>
    <name evidence="4" type="ORF">A3F84_24540</name>
</gene>
<dbReference type="Gene3D" id="3.40.50.720">
    <property type="entry name" value="NAD(P)-binding Rossmann-like Domain"/>
    <property type="match status" value="1"/>
</dbReference>
<dbReference type="GO" id="GO:0000166">
    <property type="term" value="F:nucleotide binding"/>
    <property type="evidence" value="ECO:0007669"/>
    <property type="project" value="InterPro"/>
</dbReference>
<evidence type="ECO:0000313" key="5">
    <source>
        <dbReference type="Proteomes" id="UP000178606"/>
    </source>
</evidence>
<dbReference type="GO" id="GO:0016491">
    <property type="term" value="F:oxidoreductase activity"/>
    <property type="evidence" value="ECO:0007669"/>
    <property type="project" value="UniProtKB-KW"/>
</dbReference>
<dbReference type="SUPFAM" id="SSF51735">
    <property type="entry name" value="NAD(P)-binding Rossmann-fold domains"/>
    <property type="match status" value="1"/>
</dbReference>
<dbReference type="PANTHER" id="PTHR43818">
    <property type="entry name" value="BCDNA.GH03377"/>
    <property type="match status" value="1"/>
</dbReference>
<feature type="domain" description="GFO/IDH/MocA-like oxidoreductase" evidence="3">
    <location>
        <begin position="174"/>
        <end position="282"/>
    </location>
</feature>
<dbReference type="Pfam" id="PF01408">
    <property type="entry name" value="GFO_IDH_MocA"/>
    <property type="match status" value="1"/>
</dbReference>
<comment type="caution">
    <text evidence="4">The sequence shown here is derived from an EMBL/GenBank/DDBJ whole genome shotgun (WGS) entry which is preliminary data.</text>
</comment>
<dbReference type="Pfam" id="PF22725">
    <property type="entry name" value="GFO_IDH_MocA_C3"/>
    <property type="match status" value="1"/>
</dbReference>
<dbReference type="Proteomes" id="UP000178606">
    <property type="component" value="Unassembled WGS sequence"/>
</dbReference>
<name>A0A1F6CLE7_HANXR</name>
<accession>A0A1F6CLE7</accession>
<protein>
    <recommendedName>
        <fullName evidence="6">Oxidoreductase</fullName>
    </recommendedName>
</protein>
<sequence>MASEVRIGIIGCARILNAHLRGFKILQENGYGDLFRVVALCARREEDALRFRNRGEGPPPRPAPVEAPGDPLNAPHMYVSDLHPDQGAEVYLDYREMLRRARIDAVCIYTGHDNHHSIAIDAMRAGRHAAVEKPMAISVRAAQRMCEAAAETGKTLGIDENVHYSPATRASAWAVRAGLIGEVQMVYRGVIGFRSHRPDLVAARTPWRQSKLGAGGGVSIDLGVHIFNGVRTICGPVKSVSATWRVLEPTRVLMDDQDRQVDRAVQNEVDDAFFANFILENGG</sequence>
<dbReference type="InterPro" id="IPR036291">
    <property type="entry name" value="NAD(P)-bd_dom_sf"/>
</dbReference>
<dbReference type="InterPro" id="IPR050463">
    <property type="entry name" value="Gfo/Idh/MocA_oxidrdct_glycsds"/>
</dbReference>